<feature type="compositionally biased region" description="Gly residues" evidence="1">
    <location>
        <begin position="192"/>
        <end position="204"/>
    </location>
</feature>
<evidence type="ECO:0000313" key="3">
    <source>
        <dbReference type="Proteomes" id="UP000253727"/>
    </source>
</evidence>
<accession>A0A369Q9B9</accession>
<dbReference type="EMBL" id="QBKA01000002">
    <property type="protein sequence ID" value="RDC59776.1"/>
    <property type="molecule type" value="Genomic_DNA"/>
</dbReference>
<comment type="caution">
    <text evidence="2">The sequence shown here is derived from an EMBL/GenBank/DDBJ whole genome shotgun (WGS) entry which is preliminary data.</text>
</comment>
<evidence type="ECO:0000256" key="1">
    <source>
        <dbReference type="SAM" id="MobiDB-lite"/>
    </source>
</evidence>
<protein>
    <submittedName>
        <fullName evidence="2">Uncharacterized protein</fullName>
    </submittedName>
</protein>
<evidence type="ECO:0000313" key="2">
    <source>
        <dbReference type="EMBL" id="RDC59776.1"/>
    </source>
</evidence>
<feature type="region of interest" description="Disordered" evidence="1">
    <location>
        <begin position="179"/>
        <end position="229"/>
    </location>
</feature>
<feature type="compositionally biased region" description="Basic and acidic residues" evidence="1">
    <location>
        <begin position="212"/>
        <end position="229"/>
    </location>
</feature>
<dbReference type="RefSeq" id="WP_115366077.1">
    <property type="nucleotide sequence ID" value="NZ_QBKA01000002.1"/>
</dbReference>
<gene>
    <name evidence="2" type="ORF">HME9302_00971</name>
</gene>
<proteinExistence type="predicted"/>
<name>A0A369Q9B9_9SPHN</name>
<sequence>MLKTVIESTEGLDEALIPLYAEADGRFILQIEGVDAHPQVANLKSAFERQKADNVTLKAERDTLKSKAGDYPDDFDAEKWAKLKDGKPDEAALVALRQTLEAERDTAIAERDAAKEAARRNALDRDLTDALTQAGVTNAAFAKAARTMLSDGVKIGDDGQPFVDTDMGPVSLSDHVKRWTAGEGKDFVTAPKGGGGKGGDGGGPKPLSEMGDAERLELAKAGKLKTQKE</sequence>
<dbReference type="OrthoDB" id="8085812at2"/>
<reference evidence="2 3" key="1">
    <citation type="submission" date="2018-04" db="EMBL/GenBank/DDBJ databases">
        <title>Altererythrobacter sp. HME9302 genome sequencing and assembly.</title>
        <authorList>
            <person name="Kang H."/>
            <person name="Kim H."/>
            <person name="Joh K."/>
        </authorList>
    </citation>
    <scope>NUCLEOTIDE SEQUENCE [LARGE SCALE GENOMIC DNA]</scope>
    <source>
        <strain evidence="2 3">HME9302</strain>
    </source>
</reference>
<keyword evidence="3" id="KW-1185">Reference proteome</keyword>
<dbReference type="AlphaFoldDB" id="A0A369Q9B9"/>
<organism evidence="2 3">
    <name type="scientific">Alteripontixanthobacter maritimus</name>
    <dbReference type="NCBI Taxonomy" id="2161824"/>
    <lineage>
        <taxon>Bacteria</taxon>
        <taxon>Pseudomonadati</taxon>
        <taxon>Pseudomonadota</taxon>
        <taxon>Alphaproteobacteria</taxon>
        <taxon>Sphingomonadales</taxon>
        <taxon>Erythrobacteraceae</taxon>
        <taxon>Alteripontixanthobacter</taxon>
    </lineage>
</organism>
<dbReference type="Proteomes" id="UP000253727">
    <property type="component" value="Unassembled WGS sequence"/>
</dbReference>